<dbReference type="EMBL" id="CP070496">
    <property type="protein sequence ID" value="QSB05610.1"/>
    <property type="molecule type" value="Genomic_DNA"/>
</dbReference>
<keyword evidence="2" id="KW-1185">Reference proteome</keyword>
<proteinExistence type="predicted"/>
<dbReference type="Proteomes" id="UP000662939">
    <property type="component" value="Chromosome"/>
</dbReference>
<protein>
    <submittedName>
        <fullName evidence="1">Uncharacterized protein</fullName>
    </submittedName>
</protein>
<gene>
    <name evidence="1" type="ORF">JQS30_01380</name>
</gene>
<sequence length="195" mass="22431">MSNSIDPLDLPKPPPILAPVPSVRAFDIHGARVVVGSPGVGWMFDLRADDPVTQDGKLKVPVLPESEYYRAIDEETTAQTCLYPADQVWVETEEANPADQIDPMLYLIDRLVDPDQPERRKPLPASEVPALMGRRVWYWHNKTFRSDYRCVTEPFEVGMGDICVRIAEEAQWYRWHRTGVMPRTTEAFLHWVWVQ</sequence>
<reference evidence="1" key="1">
    <citation type="submission" date="2021-02" db="EMBL/GenBank/DDBJ databases">
        <title>Natronoglycomyces albus gen. nov., sp. nov, a haloalkaliphilic actinobacterium from a soda solonchak soil.</title>
        <authorList>
            <person name="Sorokin D.Y."/>
            <person name="Khijniak T.V."/>
            <person name="Zakharycheva A.P."/>
            <person name="Boueva O.V."/>
            <person name="Ariskina E.V."/>
            <person name="Hahnke R.L."/>
            <person name="Bunk B."/>
            <person name="Sproer C."/>
            <person name="Schumann P."/>
            <person name="Evtushenko L.I."/>
            <person name="Kublanov I.V."/>
        </authorList>
    </citation>
    <scope>NUCLEOTIDE SEQUENCE</scope>
    <source>
        <strain evidence="1">DSM 106290</strain>
    </source>
</reference>
<dbReference type="AlphaFoldDB" id="A0A895XTN1"/>
<evidence type="ECO:0000313" key="2">
    <source>
        <dbReference type="Proteomes" id="UP000662939"/>
    </source>
</evidence>
<accession>A0A895XTN1</accession>
<organism evidence="1 2">
    <name type="scientific">Natronoglycomyces albus</name>
    <dbReference type="NCBI Taxonomy" id="2811108"/>
    <lineage>
        <taxon>Bacteria</taxon>
        <taxon>Bacillati</taxon>
        <taxon>Actinomycetota</taxon>
        <taxon>Actinomycetes</taxon>
        <taxon>Glycomycetales</taxon>
        <taxon>Glycomycetaceae</taxon>
        <taxon>Natronoglycomyces</taxon>
    </lineage>
</organism>
<name>A0A895XTN1_9ACTN</name>
<evidence type="ECO:0000313" key="1">
    <source>
        <dbReference type="EMBL" id="QSB05610.1"/>
    </source>
</evidence>
<dbReference type="KEGG" id="nav:JQS30_01380"/>
<dbReference type="RefSeq" id="WP_213171620.1">
    <property type="nucleotide sequence ID" value="NZ_CP070496.1"/>
</dbReference>